<dbReference type="InterPro" id="IPR036646">
    <property type="entry name" value="PGAM_B_sf"/>
</dbReference>
<evidence type="ECO:0000256" key="12">
    <source>
        <dbReference type="PIRSR" id="PIRSR001492-3"/>
    </source>
</evidence>
<keyword evidence="7 10" id="KW-0324">Glycolysis</keyword>
<feature type="binding site" evidence="10 11">
    <location>
        <position position="183"/>
    </location>
    <ligand>
        <name>substrate</name>
    </ligand>
</feature>
<dbReference type="Gene3D" id="3.40.1450.10">
    <property type="entry name" value="BPG-independent phosphoglycerate mutase, domain B"/>
    <property type="match status" value="1"/>
</dbReference>
<dbReference type="SUPFAM" id="SSF64158">
    <property type="entry name" value="2,3-Bisphosphoglycerate-independent phosphoglycerate mutase, substrate-binding domain"/>
    <property type="match status" value="1"/>
</dbReference>
<evidence type="ECO:0000256" key="8">
    <source>
        <dbReference type="ARBA" id="ARBA00023211"/>
    </source>
</evidence>
<evidence type="ECO:0000259" key="14">
    <source>
        <dbReference type="Pfam" id="PF06415"/>
    </source>
</evidence>
<evidence type="ECO:0000256" key="3">
    <source>
        <dbReference type="ARBA" id="ARBA00002315"/>
    </source>
</evidence>
<protein>
    <recommendedName>
        <fullName evidence="10">2,3-bisphosphoglycerate-independent phosphoglycerate mutase</fullName>
        <shortName evidence="10">BPG-independent PGAM</shortName>
        <shortName evidence="10">Phosphoglyceromutase</shortName>
        <shortName evidence="10">iPGM</shortName>
        <ecNumber evidence="10">5.4.2.12</ecNumber>
    </recommendedName>
</protein>
<dbReference type="PIRSF" id="PIRSF001492">
    <property type="entry name" value="IPGAM"/>
    <property type="match status" value="1"/>
</dbReference>
<evidence type="ECO:0000256" key="1">
    <source>
        <dbReference type="ARBA" id="ARBA00000370"/>
    </source>
</evidence>
<keyword evidence="6 12" id="KW-0479">Metal-binding</keyword>
<feature type="domain" description="BPG-independent PGAM N-terminal" evidence="14">
    <location>
        <begin position="80"/>
        <end position="322"/>
    </location>
</feature>
<evidence type="ECO:0000256" key="2">
    <source>
        <dbReference type="ARBA" id="ARBA00001936"/>
    </source>
</evidence>
<feature type="binding site" evidence="10 11">
    <location>
        <begin position="151"/>
        <end position="152"/>
    </location>
    <ligand>
        <name>substrate</name>
    </ligand>
</feature>
<evidence type="ECO:0000256" key="11">
    <source>
        <dbReference type="PIRSR" id="PIRSR001492-2"/>
    </source>
</evidence>
<dbReference type="FunFam" id="3.40.1450.10:FF:000002">
    <property type="entry name" value="2,3-bisphosphoglycerate-independent phosphoglycerate mutase"/>
    <property type="match status" value="1"/>
</dbReference>
<dbReference type="Proteomes" id="UP000178372">
    <property type="component" value="Unassembled WGS sequence"/>
</dbReference>
<dbReference type="Pfam" id="PF06415">
    <property type="entry name" value="iPGM_N"/>
    <property type="match status" value="1"/>
</dbReference>
<feature type="binding site" evidence="12">
    <location>
        <position position="466"/>
    </location>
    <ligand>
        <name>Mn(2+)</name>
        <dbReference type="ChEBI" id="CHEBI:29035"/>
        <label>2</label>
    </ligand>
</feature>
<dbReference type="GO" id="GO:0004619">
    <property type="term" value="F:phosphoglycerate mutase activity"/>
    <property type="evidence" value="ECO:0007669"/>
    <property type="project" value="UniProtKB-UniRule"/>
</dbReference>
<dbReference type="PANTHER" id="PTHR31637">
    <property type="entry name" value="2,3-BISPHOSPHOGLYCERATE-INDEPENDENT PHOSPHOGLYCERATE MUTASE"/>
    <property type="match status" value="1"/>
</dbReference>
<proteinExistence type="inferred from homology"/>
<comment type="similarity">
    <text evidence="5 10">Belongs to the BPG-independent phosphoglycerate mutase family.</text>
</comment>
<dbReference type="InterPro" id="IPR017850">
    <property type="entry name" value="Alkaline_phosphatase_core_sf"/>
</dbReference>
<dbReference type="UniPathway" id="UPA00109">
    <property type="reaction ID" value="UER00186"/>
</dbReference>
<comment type="function">
    <text evidence="3 10">Catalyzes the interconversion of 2-phosphoglycerate and 3-phosphoglycerate.</text>
</comment>
<dbReference type="PANTHER" id="PTHR31637:SF0">
    <property type="entry name" value="2,3-BISPHOSPHOGLYCERATE-INDEPENDENT PHOSPHOGLYCERATE MUTASE"/>
    <property type="match status" value="1"/>
</dbReference>
<feature type="binding site" evidence="10 11">
    <location>
        <begin position="256"/>
        <end position="259"/>
    </location>
    <ligand>
        <name>substrate</name>
    </ligand>
</feature>
<keyword evidence="8 12" id="KW-0464">Manganese</keyword>
<dbReference type="CDD" id="cd16010">
    <property type="entry name" value="iPGM"/>
    <property type="match status" value="1"/>
</dbReference>
<evidence type="ECO:0000256" key="10">
    <source>
        <dbReference type="HAMAP-Rule" id="MF_01038"/>
    </source>
</evidence>
<accession>A0A1F7GAC0</accession>
<evidence type="ECO:0000313" key="15">
    <source>
        <dbReference type="EMBL" id="OGK15814.1"/>
    </source>
</evidence>
<dbReference type="AlphaFoldDB" id="A0A1F7GAC0"/>
<comment type="subunit">
    <text evidence="10">Monomer.</text>
</comment>
<feature type="binding site" evidence="12">
    <location>
        <position position="429"/>
    </location>
    <ligand>
        <name>Mn(2+)</name>
        <dbReference type="ChEBI" id="CHEBI:29035"/>
        <label>1</label>
    </ligand>
</feature>
<dbReference type="GO" id="GO:0030145">
    <property type="term" value="F:manganese ion binding"/>
    <property type="evidence" value="ECO:0007669"/>
    <property type="project" value="InterPro"/>
</dbReference>
<comment type="caution">
    <text evidence="10">Lacks conserved residue(s) required for the propagation of feature annotation.</text>
</comment>
<evidence type="ECO:0000256" key="9">
    <source>
        <dbReference type="ARBA" id="ARBA00023235"/>
    </source>
</evidence>
<feature type="binding site" evidence="12">
    <location>
        <position position="485"/>
    </location>
    <ligand>
        <name>Mn(2+)</name>
        <dbReference type="ChEBI" id="CHEBI:29035"/>
        <label>1</label>
    </ligand>
</feature>
<comment type="catalytic activity">
    <reaction evidence="1 10">
        <text>(2R)-2-phosphoglycerate = (2R)-3-phosphoglycerate</text>
        <dbReference type="Rhea" id="RHEA:15901"/>
        <dbReference type="ChEBI" id="CHEBI:58272"/>
        <dbReference type="ChEBI" id="CHEBI:58289"/>
        <dbReference type="EC" id="5.4.2.12"/>
    </reaction>
</comment>
<comment type="pathway">
    <text evidence="4 10">Carbohydrate degradation; glycolysis; pyruvate from D-glyceraldehyde 3-phosphate: step 3/5.</text>
</comment>
<evidence type="ECO:0000259" key="13">
    <source>
        <dbReference type="Pfam" id="PF01676"/>
    </source>
</evidence>
<dbReference type="InterPro" id="IPR011258">
    <property type="entry name" value="BPG-indep_PGM_N"/>
</dbReference>
<dbReference type="GO" id="GO:0006007">
    <property type="term" value="P:glucose catabolic process"/>
    <property type="evidence" value="ECO:0007669"/>
    <property type="project" value="InterPro"/>
</dbReference>
<evidence type="ECO:0000256" key="5">
    <source>
        <dbReference type="ARBA" id="ARBA00008819"/>
    </source>
</evidence>
<evidence type="ECO:0000256" key="6">
    <source>
        <dbReference type="ARBA" id="ARBA00022723"/>
    </source>
</evidence>
<comment type="cofactor">
    <cofactor evidence="2">
        <name>Mn(2+)</name>
        <dbReference type="ChEBI" id="CHEBI:29035"/>
    </cofactor>
</comment>
<organism evidence="15 16">
    <name type="scientific">Candidatus Roizmanbacteria bacterium RIFCSPHIGHO2_01_FULL_39_12b</name>
    <dbReference type="NCBI Taxonomy" id="1802030"/>
    <lineage>
        <taxon>Bacteria</taxon>
        <taxon>Candidatus Roizmaniibacteriota</taxon>
    </lineage>
</organism>
<evidence type="ECO:0000256" key="7">
    <source>
        <dbReference type="ARBA" id="ARBA00023152"/>
    </source>
</evidence>
<sequence length="542" mass="60227">MKPVILVVLDGYGLAPPGPGNAIDIANPKCLKNLAKEFPSTTLAASGAAVGLPYNEVGNTEVGHLNIGAGRVVAQSLPRINTSIADGSFYENGALLGAVSHVKKNRSKLHIIGLIGEHRVHSSLDHLYALLYFCKEFSVDNVFLHIITDGRDSPPKSASLFIKPLEELMKRLELGKIAGIMGRYYAMDRDLHWERIEKAYSCLTYGVGNKARSWREAIESSYNRGLSDEFIVPTNIIDNKPILVEDHDAVVFFNYRIDRPRELTKAFVLDDFENKANIVSFDPYETKYYKSHLRKITSVPKPFKREKKLKDLYFATMTEYEKGLEVHVAFPPHIIKETLGEVISCNNLKQLRVSESEKERFVTIYFSGLHENAFKGEDRMNIPSLRVSTYDLAPSMSAPGITEAVVASLSQKKHQFILVNFANADMVGHTGNLKATVEAVKTLDKCVNEIVEVALLHDWTILITGDHGNAEEMINSKTHEVDTEHSSNPVPFIAVDNNYKNKKMKLKPGILADIAPTVLANLGINKPDVMTGESLLPSTPRG</sequence>
<feature type="binding site" evidence="12">
    <location>
        <position position="10"/>
    </location>
    <ligand>
        <name>Mn(2+)</name>
        <dbReference type="ChEBI" id="CHEBI:29035"/>
        <label>2</label>
    </ligand>
</feature>
<dbReference type="InterPro" id="IPR006124">
    <property type="entry name" value="Metalloenzyme"/>
</dbReference>
<feature type="binding site" evidence="10 11">
    <location>
        <position position="358"/>
    </location>
    <ligand>
        <name>substrate</name>
    </ligand>
</feature>
<dbReference type="Pfam" id="PF01676">
    <property type="entry name" value="Metalloenzyme"/>
    <property type="match status" value="1"/>
</dbReference>
<dbReference type="SUPFAM" id="SSF53649">
    <property type="entry name" value="Alkaline phosphatase-like"/>
    <property type="match status" value="1"/>
</dbReference>
<dbReference type="EMBL" id="MFZF01000024">
    <property type="protein sequence ID" value="OGK15814.1"/>
    <property type="molecule type" value="Genomic_DNA"/>
</dbReference>
<gene>
    <name evidence="10" type="primary">gpmI</name>
    <name evidence="15" type="ORF">A2690_04740</name>
</gene>
<evidence type="ECO:0000256" key="4">
    <source>
        <dbReference type="ARBA" id="ARBA00004798"/>
    </source>
</evidence>
<feature type="binding site" evidence="10 11">
    <location>
        <position position="189"/>
    </location>
    <ligand>
        <name>substrate</name>
    </ligand>
</feature>
<evidence type="ECO:0000313" key="16">
    <source>
        <dbReference type="Proteomes" id="UP000178372"/>
    </source>
</evidence>
<feature type="binding site" evidence="10 11">
    <location>
        <position position="121"/>
    </location>
    <ligand>
        <name>substrate</name>
    </ligand>
</feature>
<dbReference type="HAMAP" id="MF_01038">
    <property type="entry name" value="GpmI"/>
    <property type="match status" value="1"/>
</dbReference>
<reference evidence="15 16" key="1">
    <citation type="journal article" date="2016" name="Nat. Commun.">
        <title>Thousands of microbial genomes shed light on interconnected biogeochemical processes in an aquifer system.</title>
        <authorList>
            <person name="Anantharaman K."/>
            <person name="Brown C.T."/>
            <person name="Hug L.A."/>
            <person name="Sharon I."/>
            <person name="Castelle C.J."/>
            <person name="Probst A.J."/>
            <person name="Thomas B.C."/>
            <person name="Singh A."/>
            <person name="Wilkins M.J."/>
            <person name="Karaoz U."/>
            <person name="Brodie E.L."/>
            <person name="Williams K.H."/>
            <person name="Hubbard S.S."/>
            <person name="Banfield J.F."/>
        </authorList>
    </citation>
    <scope>NUCLEOTIDE SEQUENCE [LARGE SCALE GENOMIC DNA]</scope>
</reference>
<dbReference type="InterPro" id="IPR005995">
    <property type="entry name" value="Pgm_bpd_ind"/>
</dbReference>
<feature type="binding site" evidence="12">
    <location>
        <position position="425"/>
    </location>
    <ligand>
        <name>Mn(2+)</name>
        <dbReference type="ChEBI" id="CHEBI:29035"/>
        <label>1</label>
    </ligand>
</feature>
<dbReference type="EC" id="5.4.2.12" evidence="10"/>
<feature type="binding site" evidence="12">
    <location>
        <position position="467"/>
    </location>
    <ligand>
        <name>Mn(2+)</name>
        <dbReference type="ChEBI" id="CHEBI:29035"/>
        <label>2</label>
    </ligand>
</feature>
<feature type="domain" description="Metalloenzyme" evidence="13">
    <location>
        <begin position="2"/>
        <end position="526"/>
    </location>
</feature>
<name>A0A1F7GAC0_9BACT</name>
<dbReference type="Gene3D" id="3.40.720.10">
    <property type="entry name" value="Alkaline Phosphatase, subunit A"/>
    <property type="match status" value="1"/>
</dbReference>
<comment type="caution">
    <text evidence="15">The sequence shown here is derived from an EMBL/GenBank/DDBJ whole genome shotgun (WGS) entry which is preliminary data.</text>
</comment>
<dbReference type="GO" id="GO:0006096">
    <property type="term" value="P:glycolytic process"/>
    <property type="evidence" value="ECO:0007669"/>
    <property type="project" value="UniProtKB-UniRule"/>
</dbReference>
<dbReference type="GO" id="GO:0005829">
    <property type="term" value="C:cytosol"/>
    <property type="evidence" value="ECO:0007669"/>
    <property type="project" value="TreeGrafter"/>
</dbReference>
<keyword evidence="9 10" id="KW-0413">Isomerase</keyword>